<reference evidence="8 9" key="1">
    <citation type="journal article" date="2021" name="Nat. Plants">
        <title>The Taxus genome provides insights into paclitaxel biosynthesis.</title>
        <authorList>
            <person name="Xiong X."/>
            <person name="Gou J."/>
            <person name="Liao Q."/>
            <person name="Li Y."/>
            <person name="Zhou Q."/>
            <person name="Bi G."/>
            <person name="Li C."/>
            <person name="Du R."/>
            <person name="Wang X."/>
            <person name="Sun T."/>
            <person name="Guo L."/>
            <person name="Liang H."/>
            <person name="Lu P."/>
            <person name="Wu Y."/>
            <person name="Zhang Z."/>
            <person name="Ro D.K."/>
            <person name="Shang Y."/>
            <person name="Huang S."/>
            <person name="Yan J."/>
        </authorList>
    </citation>
    <scope>NUCLEOTIDE SEQUENCE [LARGE SCALE GENOMIC DNA]</scope>
    <source>
        <strain evidence="8">Ta-2019</strain>
    </source>
</reference>
<dbReference type="Gene3D" id="3.20.20.300">
    <property type="entry name" value="Glycoside hydrolase, family 3, N-terminal domain"/>
    <property type="match status" value="1"/>
</dbReference>
<keyword evidence="4" id="KW-0732">Signal</keyword>
<protein>
    <recommendedName>
        <fullName evidence="3">beta-glucosidase</fullName>
        <ecNumber evidence="3">3.2.1.21</ecNumber>
    </recommendedName>
</protein>
<dbReference type="InterPro" id="IPR051915">
    <property type="entry name" value="Cellulose_Degrad_GH3"/>
</dbReference>
<feature type="non-terminal residue" evidence="8">
    <location>
        <position position="1"/>
    </location>
</feature>
<dbReference type="GO" id="GO:0008422">
    <property type="term" value="F:beta-glucosidase activity"/>
    <property type="evidence" value="ECO:0007669"/>
    <property type="project" value="UniProtKB-EC"/>
</dbReference>
<keyword evidence="9" id="KW-1185">Reference proteome</keyword>
<dbReference type="SUPFAM" id="SSF51445">
    <property type="entry name" value="(Trans)glycosidases"/>
    <property type="match status" value="1"/>
</dbReference>
<evidence type="ECO:0000256" key="4">
    <source>
        <dbReference type="ARBA" id="ARBA00022729"/>
    </source>
</evidence>
<evidence type="ECO:0000256" key="1">
    <source>
        <dbReference type="ARBA" id="ARBA00000448"/>
    </source>
</evidence>
<dbReference type="EMBL" id="JAHRHJ020003813">
    <property type="protein sequence ID" value="KAH9289331.1"/>
    <property type="molecule type" value="Genomic_DNA"/>
</dbReference>
<evidence type="ECO:0000313" key="9">
    <source>
        <dbReference type="Proteomes" id="UP000824469"/>
    </source>
</evidence>
<proteinExistence type="inferred from homology"/>
<dbReference type="PANTHER" id="PTHR30620:SF16">
    <property type="entry name" value="LYSOSOMAL BETA GLUCOSIDASE"/>
    <property type="match status" value="1"/>
</dbReference>
<dbReference type="EC" id="3.2.1.21" evidence="3"/>
<sequence>GGVLSGGGSVPTPKVSPADWVNMLNEFQKGAMSTRLQIPMIYGIDGVHGHNNVYGATIFPHNVGLGATRDPDLVKRIGAATTLEIRATNIPYTFAPCIAICRDPRWGRCYESYSEEPTIVKAMTKIIFGLQGAPPVNATKGIPYVARQRNVATCAKHFVGDGGHNQGY</sequence>
<evidence type="ECO:0000259" key="7">
    <source>
        <dbReference type="Pfam" id="PF00933"/>
    </source>
</evidence>
<dbReference type="OMA" id="DWVEMIN"/>
<evidence type="ECO:0000256" key="6">
    <source>
        <dbReference type="ARBA" id="ARBA00023295"/>
    </source>
</evidence>
<name>A0AA38F515_TAXCH</name>
<dbReference type="PANTHER" id="PTHR30620">
    <property type="entry name" value="PERIPLASMIC BETA-GLUCOSIDASE-RELATED"/>
    <property type="match status" value="1"/>
</dbReference>
<comment type="caution">
    <text evidence="8">The sequence shown here is derived from an EMBL/GenBank/DDBJ whole genome shotgun (WGS) entry which is preliminary data.</text>
</comment>
<dbReference type="PRINTS" id="PR00133">
    <property type="entry name" value="GLHYDRLASE3"/>
</dbReference>
<organism evidence="8 9">
    <name type="scientific">Taxus chinensis</name>
    <name type="common">Chinese yew</name>
    <name type="synonym">Taxus wallichiana var. chinensis</name>
    <dbReference type="NCBI Taxonomy" id="29808"/>
    <lineage>
        <taxon>Eukaryota</taxon>
        <taxon>Viridiplantae</taxon>
        <taxon>Streptophyta</taxon>
        <taxon>Embryophyta</taxon>
        <taxon>Tracheophyta</taxon>
        <taxon>Spermatophyta</taxon>
        <taxon>Pinopsida</taxon>
        <taxon>Pinidae</taxon>
        <taxon>Conifers II</taxon>
        <taxon>Cupressales</taxon>
        <taxon>Taxaceae</taxon>
        <taxon>Taxus</taxon>
    </lineage>
</organism>
<accession>A0AA38F515</accession>
<dbReference type="InterPro" id="IPR017853">
    <property type="entry name" value="GH"/>
</dbReference>
<dbReference type="AlphaFoldDB" id="A0AA38F515"/>
<dbReference type="GO" id="GO:0009251">
    <property type="term" value="P:glucan catabolic process"/>
    <property type="evidence" value="ECO:0007669"/>
    <property type="project" value="TreeGrafter"/>
</dbReference>
<keyword evidence="6" id="KW-0326">Glycosidase</keyword>
<evidence type="ECO:0000313" key="8">
    <source>
        <dbReference type="EMBL" id="KAH9289331.1"/>
    </source>
</evidence>
<dbReference type="Pfam" id="PF00933">
    <property type="entry name" value="Glyco_hydro_3"/>
    <property type="match status" value="1"/>
</dbReference>
<keyword evidence="5" id="KW-0378">Hydrolase</keyword>
<feature type="domain" description="Glycoside hydrolase family 3 N-terminal" evidence="7">
    <location>
        <begin position="1"/>
        <end position="163"/>
    </location>
</feature>
<dbReference type="InterPro" id="IPR001764">
    <property type="entry name" value="Glyco_hydro_3_N"/>
</dbReference>
<dbReference type="Proteomes" id="UP000824469">
    <property type="component" value="Unassembled WGS sequence"/>
</dbReference>
<evidence type="ECO:0000256" key="3">
    <source>
        <dbReference type="ARBA" id="ARBA00012744"/>
    </source>
</evidence>
<evidence type="ECO:0000256" key="2">
    <source>
        <dbReference type="ARBA" id="ARBA00005336"/>
    </source>
</evidence>
<comment type="similarity">
    <text evidence="2">Belongs to the glycosyl hydrolase 3 family.</text>
</comment>
<gene>
    <name evidence="8" type="ORF">KI387_033448</name>
</gene>
<evidence type="ECO:0000256" key="5">
    <source>
        <dbReference type="ARBA" id="ARBA00022801"/>
    </source>
</evidence>
<dbReference type="InterPro" id="IPR036962">
    <property type="entry name" value="Glyco_hydro_3_N_sf"/>
</dbReference>
<comment type="catalytic activity">
    <reaction evidence="1">
        <text>Hydrolysis of terminal, non-reducing beta-D-glucosyl residues with release of beta-D-glucose.</text>
        <dbReference type="EC" id="3.2.1.21"/>
    </reaction>
</comment>